<protein>
    <submittedName>
        <fullName evidence="1">Uncharacterized protein</fullName>
    </submittedName>
</protein>
<proteinExistence type="predicted"/>
<organism evidence="1 2">
    <name type="scientific">Bradyrhizobium nitroreducens</name>
    <dbReference type="NCBI Taxonomy" id="709803"/>
    <lineage>
        <taxon>Bacteria</taxon>
        <taxon>Pseudomonadati</taxon>
        <taxon>Pseudomonadota</taxon>
        <taxon>Alphaproteobacteria</taxon>
        <taxon>Hyphomicrobiales</taxon>
        <taxon>Nitrobacteraceae</taxon>
        <taxon>Bradyrhizobium</taxon>
    </lineage>
</organism>
<gene>
    <name evidence="1" type="ORF">TSA1_18265</name>
</gene>
<keyword evidence="2" id="KW-1185">Reference proteome</keyword>
<evidence type="ECO:0000313" key="1">
    <source>
        <dbReference type="EMBL" id="PIT02479.1"/>
    </source>
</evidence>
<comment type="caution">
    <text evidence="1">The sequence shown here is derived from an EMBL/GenBank/DDBJ whole genome shotgun (WGS) entry which is preliminary data.</text>
</comment>
<evidence type="ECO:0000313" key="2">
    <source>
        <dbReference type="Proteomes" id="UP000228930"/>
    </source>
</evidence>
<dbReference type="EMBL" id="LFJC01000003">
    <property type="protein sequence ID" value="PIT02479.1"/>
    <property type="molecule type" value="Genomic_DNA"/>
</dbReference>
<dbReference type="AlphaFoldDB" id="A0A2M6UD18"/>
<sequence length="82" mass="8865">MVKEVLDIMVDLARDGAGAGFPGRDHSLIENDDLRQHAAVLPGRVKAVSSRRQLPGALEEAMISTPPLLCMGLFFSFCIELA</sequence>
<accession>A0A2M6UD18</accession>
<dbReference type="Proteomes" id="UP000228930">
    <property type="component" value="Unassembled WGS sequence"/>
</dbReference>
<reference evidence="1 2" key="1">
    <citation type="submission" date="2015-06" db="EMBL/GenBank/DDBJ databases">
        <title>Comparative genome analysis of nirS-carrying Bradyrhizobium sp. strains.</title>
        <authorList>
            <person name="Ishii S."/>
            <person name="Jang J."/>
            <person name="Nishizawa T."/>
            <person name="Senoo K."/>
        </authorList>
    </citation>
    <scope>NUCLEOTIDE SEQUENCE [LARGE SCALE GENOMIC DNA]</scope>
    <source>
        <strain evidence="1 2">TSA1</strain>
    </source>
</reference>
<name>A0A2M6UD18_9BRAD</name>